<dbReference type="PRINTS" id="PR00344">
    <property type="entry name" value="BCTRLSENSOR"/>
</dbReference>
<comment type="caution">
    <text evidence="5">The sequence shown here is derived from an EMBL/GenBank/DDBJ whole genome shotgun (WGS) entry which is preliminary data.</text>
</comment>
<dbReference type="InterPro" id="IPR003594">
    <property type="entry name" value="HATPase_dom"/>
</dbReference>
<evidence type="ECO:0000313" key="6">
    <source>
        <dbReference type="Proteomes" id="UP001386437"/>
    </source>
</evidence>
<dbReference type="InterPro" id="IPR018490">
    <property type="entry name" value="cNMP-bd_dom_sf"/>
</dbReference>
<evidence type="ECO:0000259" key="3">
    <source>
        <dbReference type="PROSITE" id="PS50042"/>
    </source>
</evidence>
<dbReference type="InterPro" id="IPR005467">
    <property type="entry name" value="His_kinase_dom"/>
</dbReference>
<dbReference type="RefSeq" id="WP_336599468.1">
    <property type="nucleotide sequence ID" value="NZ_JACFYJ010000033.1"/>
</dbReference>
<dbReference type="PANTHER" id="PTHR43065">
    <property type="entry name" value="SENSOR HISTIDINE KINASE"/>
    <property type="match status" value="1"/>
</dbReference>
<dbReference type="Gene3D" id="1.10.287.130">
    <property type="match status" value="1"/>
</dbReference>
<organism evidence="5 6">
    <name type="scientific">Paraburkholderia bengalensis</name>
    <dbReference type="NCBI Taxonomy" id="2747562"/>
    <lineage>
        <taxon>Bacteria</taxon>
        <taxon>Pseudomonadati</taxon>
        <taxon>Pseudomonadota</taxon>
        <taxon>Betaproteobacteria</taxon>
        <taxon>Burkholderiales</taxon>
        <taxon>Burkholderiaceae</taxon>
        <taxon>Paraburkholderia</taxon>
    </lineage>
</organism>
<feature type="domain" description="Cyclic nucleotide-binding" evidence="3">
    <location>
        <begin position="12"/>
        <end position="113"/>
    </location>
</feature>
<dbReference type="InterPro" id="IPR014710">
    <property type="entry name" value="RmlC-like_jellyroll"/>
</dbReference>
<protein>
    <recommendedName>
        <fullName evidence="2">histidine kinase</fullName>
        <ecNumber evidence="2">2.7.13.3</ecNumber>
    </recommendedName>
</protein>
<dbReference type="InterPro" id="IPR036890">
    <property type="entry name" value="HATPase_C_sf"/>
</dbReference>
<dbReference type="Pfam" id="PF02518">
    <property type="entry name" value="HATPase_c"/>
    <property type="match status" value="1"/>
</dbReference>
<dbReference type="CDD" id="cd00038">
    <property type="entry name" value="CAP_ED"/>
    <property type="match status" value="1"/>
</dbReference>
<dbReference type="Proteomes" id="UP001386437">
    <property type="component" value="Unassembled WGS sequence"/>
</dbReference>
<dbReference type="PROSITE" id="PS50109">
    <property type="entry name" value="HIS_KIN"/>
    <property type="match status" value="1"/>
</dbReference>
<dbReference type="Gene3D" id="3.30.565.10">
    <property type="entry name" value="Histidine kinase-like ATPase, C-terminal domain"/>
    <property type="match status" value="1"/>
</dbReference>
<dbReference type="InterPro" id="IPR004358">
    <property type="entry name" value="Sig_transdc_His_kin-like_C"/>
</dbReference>
<dbReference type="PANTHER" id="PTHR43065:SF48">
    <property type="entry name" value="HISTIDINE KINASE"/>
    <property type="match status" value="1"/>
</dbReference>
<evidence type="ECO:0000256" key="1">
    <source>
        <dbReference type="ARBA" id="ARBA00000085"/>
    </source>
</evidence>
<keyword evidence="6" id="KW-1185">Reference proteome</keyword>
<dbReference type="EMBL" id="JACFYJ010000033">
    <property type="protein sequence ID" value="MEI5999406.1"/>
    <property type="molecule type" value="Genomic_DNA"/>
</dbReference>
<dbReference type="SUPFAM" id="SSF51206">
    <property type="entry name" value="cAMP-binding domain-like"/>
    <property type="match status" value="1"/>
</dbReference>
<name>A0ABU8IV44_9BURK</name>
<evidence type="ECO:0000313" key="5">
    <source>
        <dbReference type="EMBL" id="MEI5999406.1"/>
    </source>
</evidence>
<evidence type="ECO:0000256" key="2">
    <source>
        <dbReference type="ARBA" id="ARBA00012438"/>
    </source>
</evidence>
<comment type="catalytic activity">
    <reaction evidence="1">
        <text>ATP + protein L-histidine = ADP + protein N-phospho-L-histidine.</text>
        <dbReference type="EC" id="2.7.13.3"/>
    </reaction>
</comment>
<accession>A0ABU8IV44</accession>
<dbReference type="SUPFAM" id="SSF55874">
    <property type="entry name" value="ATPase domain of HSP90 chaperone/DNA topoisomerase II/histidine kinase"/>
    <property type="match status" value="1"/>
</dbReference>
<dbReference type="InterPro" id="IPR000595">
    <property type="entry name" value="cNMP-bd_dom"/>
</dbReference>
<feature type="domain" description="Histidine kinase" evidence="4">
    <location>
        <begin position="292"/>
        <end position="464"/>
    </location>
</feature>
<dbReference type="Gene3D" id="2.60.120.10">
    <property type="entry name" value="Jelly Rolls"/>
    <property type="match status" value="1"/>
</dbReference>
<gene>
    <name evidence="5" type="ORF">H3V53_19990</name>
</gene>
<dbReference type="EC" id="2.7.13.3" evidence="2"/>
<dbReference type="SMART" id="SM00387">
    <property type="entry name" value="HATPase_c"/>
    <property type="match status" value="1"/>
</dbReference>
<evidence type="ECO:0000259" key="4">
    <source>
        <dbReference type="PROSITE" id="PS50109"/>
    </source>
</evidence>
<dbReference type="PROSITE" id="PS50042">
    <property type="entry name" value="CNMP_BINDING_3"/>
    <property type="match status" value="1"/>
</dbReference>
<dbReference type="Pfam" id="PF00027">
    <property type="entry name" value="cNMP_binding"/>
    <property type="match status" value="1"/>
</dbReference>
<sequence length="480" mass="52337">MIELEKLGRIRVFADLPRDRLEWLSGRVSEYSIEAGDVLLHEGDMATSLTILFEGELTGTRRDDGQQYVERFSAPEAFGTPCMLASIPYPMTLTATTDCRLASLPEAAFRELFVSCGPFSQAVARVMTDWLTALETESLNRSRLAALGKLAAGLAHEMNNPAAALTRALDYMRRELVGLEASALALGLQAVPGEALDKLRAVVASKASGRETEAADPIRQSEREAQLVDWLAVHGVMKPWLVAPVFAACDIAPDDLRPIADDLTPEQFNAAIGWIARLLDLRSVMDDAMQGANRISDIVAAMKSYSFMDRGPQQEIDLHEGIDDTLTVMTHEMKHGITVTRDYDRGLPRIQAFGSELNQVWTRIIENAIEAMNGQGNIAIRTRCDGDYAVIEIADNGPGIPPDTVTHLFEPFFTTKHADSAQGQSLGLGLHLAYRIVVNRHGGTIGVRSDAAGTVFRVTLPLVGARSKGDGSERRDALVL</sequence>
<proteinExistence type="predicted"/>
<dbReference type="SMART" id="SM00100">
    <property type="entry name" value="cNMP"/>
    <property type="match status" value="1"/>
</dbReference>
<reference evidence="5 6" key="1">
    <citation type="journal article" date="2022" name="Arch. Microbiol.">
        <title>Paraburkholderia bengalensis sp. nov. isolated from roots of Oryza sativa, IR64.</title>
        <authorList>
            <person name="Nag P."/>
            <person name="Mondal N."/>
            <person name="Sarkar J."/>
            <person name="Das S."/>
        </authorList>
    </citation>
    <scope>NUCLEOTIDE SEQUENCE [LARGE SCALE GENOMIC DNA]</scope>
    <source>
        <strain evidence="5 6">IR64_4_BI</strain>
    </source>
</reference>